<feature type="transmembrane region" description="Helical" evidence="9">
    <location>
        <begin position="591"/>
        <end position="616"/>
    </location>
</feature>
<dbReference type="PANTHER" id="PTHR11827:SF96">
    <property type="entry name" value="SOLUTE CARRIER FAMILY 12 MEMBER 9"/>
    <property type="match status" value="1"/>
</dbReference>
<organism evidence="12 13">
    <name type="scientific">Collichthys lucidus</name>
    <name type="common">Big head croaker</name>
    <name type="synonym">Sciaena lucida</name>
    <dbReference type="NCBI Taxonomy" id="240159"/>
    <lineage>
        <taxon>Eukaryota</taxon>
        <taxon>Metazoa</taxon>
        <taxon>Chordata</taxon>
        <taxon>Craniata</taxon>
        <taxon>Vertebrata</taxon>
        <taxon>Euteleostomi</taxon>
        <taxon>Actinopterygii</taxon>
        <taxon>Neopterygii</taxon>
        <taxon>Teleostei</taxon>
        <taxon>Neoteleostei</taxon>
        <taxon>Acanthomorphata</taxon>
        <taxon>Eupercaria</taxon>
        <taxon>Sciaenidae</taxon>
        <taxon>Collichthys</taxon>
    </lineage>
</organism>
<dbReference type="EMBL" id="CM014090">
    <property type="protein sequence ID" value="TKS81444.1"/>
    <property type="molecule type" value="Genomic_DNA"/>
</dbReference>
<feature type="transmembrane region" description="Helical" evidence="9">
    <location>
        <begin position="548"/>
        <end position="571"/>
    </location>
</feature>
<evidence type="ECO:0000256" key="1">
    <source>
        <dbReference type="ARBA" id="ARBA00004141"/>
    </source>
</evidence>
<dbReference type="Pfam" id="PF03522">
    <property type="entry name" value="SLC12"/>
    <property type="match status" value="1"/>
</dbReference>
<feature type="domain" description="SLC12A transporter C-terminal" evidence="11">
    <location>
        <begin position="790"/>
        <end position="877"/>
    </location>
</feature>
<keyword evidence="5 9" id="KW-0812">Transmembrane</keyword>
<sequence>MTTLAQTWGRAGVSSGLEVTDLLSEVGSEEFSPWWVMVSKELERWRVEGVRVGCFGRQEVADDQFQHGSSTVCRQPGHSTEQTGFLLLLIGVISYHLPEVQAGSDDFWCKPKVRRNYENKIKDLQKTMVGCVGSDTLPSTSFVRLCVGINIEEWNRKTLQQKRAEVAGDMQLVQDGVQWAWNQSTLQCQKDLLKDLGHRIENGLAIVNKLEIQNDVVTLAPAADQICNNQTKLTKVMSASMNPSRVHPPAGETPEQHPSSPRQRSTHQRQPKKLSIFFGVVIPTLLSMFSVVVFLRIGFVVGYSGLYQAIAMFLVAYFIISMTVLSVCAISTNGALDAGGAYYMISRALGPEFGGSIGIMFFLANVCGCALFVLGLVEAIVATFGVPEDGTVATSAYQVLPSGYWWSLLYGTAIALLCLLVCLVGAHIYAKATFLIFLVVMFVLGTIFISFFAVHPRTIVLPRFSNPTANGTGPIFPTTANFTGFKLDTLLGNLWADYTLDYTTGNMMTFATVFAVMFNGCTGIMAGSNMSGELKNPSYSIPRGTITAVIFTFIIYNLLCVLVACSCDRVLLQRDYSFLREINIWHPFVTIGVYSSTLSAAMSNLIGASRILYALARDDLFGKALSPAKKTSHSGNPWVSVIISWFLVQLVLFSGKLNTIASIVTIFFLLVYAAVDLACLALEWASAPNFRPTFRYFTWHTCVLGIVGCAVMMFLINAIYASASIAFMLLLLLLIHYLSPTSSWGYISQALIFHQVRKYLLMLDVRKDHVKFWRPQVLLMVSNPRSSVGLITFINDIKKSGLYVLGHVQLGDLSTLPSDPLQSQYDSWLSLVDHLNIKAFVNLTLADSVRHGIQHLLFISGLGGMRPNTLVLGFYDNCLPKDKLIDPSLSTIQCTDSGPSQDLEQQSPLFHFASLRGSSDRQDYGEFGDGKLLGPQEYVSIIADAMKMLKNVVLARYFNNFDRGQVLSSPTFSLGKGSVYVDVWPVNLLRPDSSSYVDTCSLFLLQLACILNMVRAWRNATLRLFLCVEEGRSVRGSEEKLGQLLKELRIKAQVYPVPWDQQVALHWQRQGEWSKKHSSQSPDATTEENKPRADEEEDEDYVNSFPSNATRLSDDYLSAVNKLILAAAQPAPAVRFLYLPRPPADIRRYTTYLHQLELLTQDLGPTLLIHGVTPVITTDL</sequence>
<feature type="transmembrane region" description="Helical" evidence="9">
    <location>
        <begin position="274"/>
        <end position="297"/>
    </location>
</feature>
<evidence type="ECO:0000256" key="8">
    <source>
        <dbReference type="SAM" id="MobiDB-lite"/>
    </source>
</evidence>
<feature type="transmembrane region" description="Helical" evidence="9">
    <location>
        <begin position="433"/>
        <end position="454"/>
    </location>
</feature>
<keyword evidence="7 9" id="KW-0472">Membrane</keyword>
<feature type="transmembrane region" description="Helical" evidence="9">
    <location>
        <begin position="725"/>
        <end position="747"/>
    </location>
</feature>
<dbReference type="PANTHER" id="PTHR11827">
    <property type="entry name" value="SOLUTE CARRIER FAMILY 12, CATION COTRANSPORTERS"/>
    <property type="match status" value="1"/>
</dbReference>
<dbReference type="Gene3D" id="1.20.1740.10">
    <property type="entry name" value="Amino acid/polyamine transporter I"/>
    <property type="match status" value="1"/>
</dbReference>
<dbReference type="FunFam" id="1.20.1740.10:FF:000013">
    <property type="entry name" value="Solute carrier family 12 member"/>
    <property type="match status" value="1"/>
</dbReference>
<feature type="domain" description="Amino acid permease/ SLC12A" evidence="10">
    <location>
        <begin position="279"/>
        <end position="778"/>
    </location>
</feature>
<protein>
    <recommendedName>
        <fullName evidence="3">Solute carrier family 12 member 9</fullName>
    </recommendedName>
</protein>
<gene>
    <name evidence="12" type="ORF">D9C73_015549</name>
</gene>
<comment type="subcellular location">
    <subcellularLocation>
        <location evidence="1">Membrane</location>
        <topology evidence="1">Multi-pass membrane protein</topology>
    </subcellularLocation>
</comment>
<feature type="transmembrane region" description="Helical" evidence="9">
    <location>
        <begin position="507"/>
        <end position="527"/>
    </location>
</feature>
<dbReference type="AlphaFoldDB" id="A0A4U5V171"/>
<feature type="transmembrane region" description="Helical" evidence="9">
    <location>
        <begin position="637"/>
        <end position="654"/>
    </location>
</feature>
<evidence type="ECO:0000256" key="2">
    <source>
        <dbReference type="ARBA" id="ARBA00010593"/>
    </source>
</evidence>
<evidence type="ECO:0000256" key="5">
    <source>
        <dbReference type="ARBA" id="ARBA00022692"/>
    </source>
</evidence>
<dbReference type="InterPro" id="IPR004842">
    <property type="entry name" value="SLC12A_fam"/>
</dbReference>
<feature type="transmembrane region" description="Helical" evidence="9">
    <location>
        <begin position="357"/>
        <end position="384"/>
    </location>
</feature>
<keyword evidence="4" id="KW-0813">Transport</keyword>
<dbReference type="GO" id="GO:0006884">
    <property type="term" value="P:cell volume homeostasis"/>
    <property type="evidence" value="ECO:0007669"/>
    <property type="project" value="TreeGrafter"/>
</dbReference>
<keyword evidence="13" id="KW-1185">Reference proteome</keyword>
<evidence type="ECO:0000313" key="12">
    <source>
        <dbReference type="EMBL" id="TKS81444.1"/>
    </source>
</evidence>
<feature type="region of interest" description="Disordered" evidence="8">
    <location>
        <begin position="1073"/>
        <end position="1100"/>
    </location>
</feature>
<evidence type="ECO:0000256" key="7">
    <source>
        <dbReference type="ARBA" id="ARBA00023136"/>
    </source>
</evidence>
<comment type="similarity">
    <text evidence="2">Belongs to the SLC12A transporter family.</text>
</comment>
<evidence type="ECO:0000259" key="11">
    <source>
        <dbReference type="Pfam" id="PF03522"/>
    </source>
</evidence>
<name>A0A4U5V171_COLLU</name>
<dbReference type="InterPro" id="IPR009079">
    <property type="entry name" value="4_helix_cytokine-like_core"/>
</dbReference>
<dbReference type="Gene3D" id="1.20.1250.10">
    <property type="match status" value="1"/>
</dbReference>
<feature type="transmembrane region" description="Helical" evidence="9">
    <location>
        <begin position="404"/>
        <end position="426"/>
    </location>
</feature>
<evidence type="ECO:0000256" key="3">
    <source>
        <dbReference type="ARBA" id="ARBA00019359"/>
    </source>
</evidence>
<accession>A0A4U5V171</accession>
<dbReference type="GO" id="GO:0015379">
    <property type="term" value="F:potassium:chloride symporter activity"/>
    <property type="evidence" value="ECO:0007669"/>
    <property type="project" value="TreeGrafter"/>
</dbReference>
<keyword evidence="6 9" id="KW-1133">Transmembrane helix</keyword>
<evidence type="ECO:0000313" key="13">
    <source>
        <dbReference type="Proteomes" id="UP000298787"/>
    </source>
</evidence>
<reference evidence="12 13" key="1">
    <citation type="submission" date="2019-01" db="EMBL/GenBank/DDBJ databases">
        <title>Genome Assembly of Collichthys lucidus.</title>
        <authorList>
            <person name="Cai M."/>
            <person name="Xiao S."/>
        </authorList>
    </citation>
    <scope>NUCLEOTIDE SEQUENCE [LARGE SCALE GENOMIC DNA]</scope>
    <source>
        <strain evidence="12">JT15FE1705JMU</strain>
        <tissue evidence="12">Muscle</tissue>
    </source>
</reference>
<feature type="region of interest" description="Disordered" evidence="8">
    <location>
        <begin position="239"/>
        <end position="270"/>
    </location>
</feature>
<dbReference type="InterPro" id="IPR004841">
    <property type="entry name" value="AA-permease/SLC12A_dom"/>
</dbReference>
<dbReference type="Proteomes" id="UP000298787">
    <property type="component" value="Chromosome 13"/>
</dbReference>
<dbReference type="SUPFAM" id="SSF47266">
    <property type="entry name" value="4-helical cytokines"/>
    <property type="match status" value="1"/>
</dbReference>
<feature type="transmembrane region" description="Helical" evidence="9">
    <location>
        <begin position="660"/>
        <end position="685"/>
    </location>
</feature>
<dbReference type="GO" id="GO:0055064">
    <property type="term" value="P:chloride ion homeostasis"/>
    <property type="evidence" value="ECO:0007669"/>
    <property type="project" value="TreeGrafter"/>
</dbReference>
<dbReference type="InterPro" id="IPR018491">
    <property type="entry name" value="SLC12_C"/>
</dbReference>
<dbReference type="STRING" id="240159.A0A4U5V171"/>
<dbReference type="Pfam" id="PF00324">
    <property type="entry name" value="AA_permease"/>
    <property type="match status" value="1"/>
</dbReference>
<dbReference type="GO" id="GO:0055075">
    <property type="term" value="P:potassium ion homeostasis"/>
    <property type="evidence" value="ECO:0007669"/>
    <property type="project" value="TreeGrafter"/>
</dbReference>
<evidence type="ECO:0000256" key="6">
    <source>
        <dbReference type="ARBA" id="ARBA00022989"/>
    </source>
</evidence>
<evidence type="ECO:0000256" key="9">
    <source>
        <dbReference type="SAM" id="Phobius"/>
    </source>
</evidence>
<feature type="transmembrane region" description="Helical" evidence="9">
    <location>
        <begin position="309"/>
        <end position="336"/>
    </location>
</feature>
<evidence type="ECO:0000256" key="4">
    <source>
        <dbReference type="ARBA" id="ARBA00022448"/>
    </source>
</evidence>
<proteinExistence type="inferred from homology"/>
<evidence type="ECO:0000259" key="10">
    <source>
        <dbReference type="Pfam" id="PF00324"/>
    </source>
</evidence>
<feature type="transmembrane region" description="Helical" evidence="9">
    <location>
        <begin position="697"/>
        <end position="719"/>
    </location>
</feature>
<dbReference type="GO" id="GO:0016020">
    <property type="term" value="C:membrane"/>
    <property type="evidence" value="ECO:0007669"/>
    <property type="project" value="UniProtKB-SubCell"/>
</dbReference>